<dbReference type="AlphaFoldDB" id="A0A4Z2HIW7"/>
<evidence type="ECO:0000313" key="2">
    <source>
        <dbReference type="Proteomes" id="UP000314294"/>
    </source>
</evidence>
<gene>
    <name evidence="1" type="ORF">EYF80_023859</name>
</gene>
<keyword evidence="2" id="KW-1185">Reference proteome</keyword>
<name>A0A4Z2HIW7_9TELE</name>
<accession>A0A4Z2HIW7</accession>
<organism evidence="1 2">
    <name type="scientific">Liparis tanakae</name>
    <name type="common">Tanaka's snailfish</name>
    <dbReference type="NCBI Taxonomy" id="230148"/>
    <lineage>
        <taxon>Eukaryota</taxon>
        <taxon>Metazoa</taxon>
        <taxon>Chordata</taxon>
        <taxon>Craniata</taxon>
        <taxon>Vertebrata</taxon>
        <taxon>Euteleostomi</taxon>
        <taxon>Actinopterygii</taxon>
        <taxon>Neopterygii</taxon>
        <taxon>Teleostei</taxon>
        <taxon>Neoteleostei</taxon>
        <taxon>Acanthomorphata</taxon>
        <taxon>Eupercaria</taxon>
        <taxon>Perciformes</taxon>
        <taxon>Cottioidei</taxon>
        <taxon>Cottales</taxon>
        <taxon>Liparidae</taxon>
        <taxon>Liparis</taxon>
    </lineage>
</organism>
<protein>
    <submittedName>
        <fullName evidence="1">Uncharacterized protein</fullName>
    </submittedName>
</protein>
<evidence type="ECO:0000313" key="1">
    <source>
        <dbReference type="EMBL" id="TNN65859.1"/>
    </source>
</evidence>
<reference evidence="1 2" key="1">
    <citation type="submission" date="2019-03" db="EMBL/GenBank/DDBJ databases">
        <title>First draft genome of Liparis tanakae, snailfish: a comprehensive survey of snailfish specific genes.</title>
        <authorList>
            <person name="Kim W."/>
            <person name="Song I."/>
            <person name="Jeong J.-H."/>
            <person name="Kim D."/>
            <person name="Kim S."/>
            <person name="Ryu S."/>
            <person name="Song J.Y."/>
            <person name="Lee S.K."/>
        </authorList>
    </citation>
    <scope>NUCLEOTIDE SEQUENCE [LARGE SCALE GENOMIC DNA]</scope>
    <source>
        <tissue evidence="1">Muscle</tissue>
    </source>
</reference>
<proteinExistence type="predicted"/>
<sequence length="123" mass="13286">MLAILSSICPKARSGWDPACCVCGSMIPLVGLHYNRTSVSANAVPSVADRRQGPGMLRRYVKTCALRHRVPSYQAPSSLSRCSASSSMVAWAWGLPMVCTISAESSCTPRLFMVLVFSDTRNS</sequence>
<dbReference type="EMBL" id="SRLO01000228">
    <property type="protein sequence ID" value="TNN65859.1"/>
    <property type="molecule type" value="Genomic_DNA"/>
</dbReference>
<comment type="caution">
    <text evidence="1">The sequence shown here is derived from an EMBL/GenBank/DDBJ whole genome shotgun (WGS) entry which is preliminary data.</text>
</comment>
<dbReference type="Proteomes" id="UP000314294">
    <property type="component" value="Unassembled WGS sequence"/>
</dbReference>